<organism evidence="1">
    <name type="scientific">Brassica napus</name>
    <name type="common">Rape</name>
    <dbReference type="NCBI Taxonomy" id="3708"/>
    <lineage>
        <taxon>Eukaryota</taxon>
        <taxon>Viridiplantae</taxon>
        <taxon>Streptophyta</taxon>
        <taxon>Embryophyta</taxon>
        <taxon>Tracheophyta</taxon>
        <taxon>Spermatophyta</taxon>
        <taxon>Magnoliopsida</taxon>
        <taxon>eudicotyledons</taxon>
        <taxon>Gunneridae</taxon>
        <taxon>Pentapetalae</taxon>
        <taxon>rosids</taxon>
        <taxon>malvids</taxon>
        <taxon>Brassicales</taxon>
        <taxon>Brassicaceae</taxon>
        <taxon>Brassiceae</taxon>
        <taxon>Brassica</taxon>
    </lineage>
</organism>
<reference evidence="1" key="1">
    <citation type="submission" date="2021-01" db="EMBL/GenBank/DDBJ databases">
        <authorList>
            <consortium name="Genoscope - CEA"/>
            <person name="William W."/>
        </authorList>
    </citation>
    <scope>NUCLEOTIDE SEQUENCE</scope>
</reference>
<dbReference type="Proteomes" id="UP001295469">
    <property type="component" value="Chromosome A10"/>
</dbReference>
<accession>A0A817BA92</accession>
<protein>
    <submittedName>
        <fullName evidence="1">(rape) hypothetical protein</fullName>
    </submittedName>
</protein>
<dbReference type="EMBL" id="HG994364">
    <property type="protein sequence ID" value="CAF2312777.1"/>
    <property type="molecule type" value="Genomic_DNA"/>
</dbReference>
<name>A0A817BA92_BRANA</name>
<proteinExistence type="predicted"/>
<dbReference type="AlphaFoldDB" id="A0A817BA92"/>
<gene>
    <name evidence="1" type="ORF">DARMORV10_A10P03920.1</name>
</gene>
<evidence type="ECO:0000313" key="1">
    <source>
        <dbReference type="EMBL" id="CAF2312777.1"/>
    </source>
</evidence>
<sequence>MNRFLPTLDCEFHALPLLIRCLINYAPSFFHPWYESTTYKYNLFPALTKIAWTLDPTSRSVKTLCSCLKSEISSTLANVIRVFLTDISPWLISRTRKKSASSASKFLRLRQCISDCFGFSASTALLFLSPSQSFFLTQPPPEAAIKRTGL</sequence>